<evidence type="ECO:0000313" key="3">
    <source>
        <dbReference type="Proteomes" id="UP000697995"/>
    </source>
</evidence>
<name>A0ABS1CRZ3_9PROT</name>
<evidence type="ECO:0000256" key="1">
    <source>
        <dbReference type="SAM" id="Phobius"/>
    </source>
</evidence>
<keyword evidence="1" id="KW-1133">Transmembrane helix</keyword>
<evidence type="ECO:0000313" key="2">
    <source>
        <dbReference type="EMBL" id="MBK1657110.1"/>
    </source>
</evidence>
<accession>A0ABS1CRZ3</accession>
<dbReference type="Proteomes" id="UP000697995">
    <property type="component" value="Unassembled WGS sequence"/>
</dbReference>
<dbReference type="RefSeq" id="WP_133218328.1">
    <property type="nucleotide sequence ID" value="NZ_NRSG01000009.1"/>
</dbReference>
<keyword evidence="1" id="KW-0472">Membrane</keyword>
<proteinExistence type="predicted"/>
<keyword evidence="3" id="KW-1185">Reference proteome</keyword>
<dbReference type="EMBL" id="NRSG01000009">
    <property type="protein sequence ID" value="MBK1657110.1"/>
    <property type="molecule type" value="Genomic_DNA"/>
</dbReference>
<reference evidence="2 3" key="1">
    <citation type="journal article" date="2020" name="Microorganisms">
        <title>Osmotic Adaptation and Compatible Solute Biosynthesis of Phototrophic Bacteria as Revealed from Genome Analyses.</title>
        <authorList>
            <person name="Imhoff J.F."/>
            <person name="Rahn T."/>
            <person name="Kunzel S."/>
            <person name="Keller A."/>
            <person name="Neulinger S.C."/>
        </authorList>
    </citation>
    <scope>NUCLEOTIDE SEQUENCE [LARGE SCALE GENOMIC DNA]</scope>
    <source>
        <strain evidence="2 3">DSM 15382</strain>
    </source>
</reference>
<gene>
    <name evidence="2" type="ORF">CKO45_02555</name>
</gene>
<protein>
    <submittedName>
        <fullName evidence="2">Uncharacterized protein</fullName>
    </submittedName>
</protein>
<feature type="transmembrane region" description="Helical" evidence="1">
    <location>
        <begin position="499"/>
        <end position="529"/>
    </location>
</feature>
<comment type="caution">
    <text evidence="2">The sequence shown here is derived from an EMBL/GenBank/DDBJ whole genome shotgun (WGS) entry which is preliminary data.</text>
</comment>
<keyword evidence="1" id="KW-0812">Transmembrane</keyword>
<organism evidence="2 3">
    <name type="scientific">Paracraurococcus ruber</name>
    <dbReference type="NCBI Taxonomy" id="77675"/>
    <lineage>
        <taxon>Bacteria</taxon>
        <taxon>Pseudomonadati</taxon>
        <taxon>Pseudomonadota</taxon>
        <taxon>Alphaproteobacteria</taxon>
        <taxon>Acetobacterales</taxon>
        <taxon>Roseomonadaceae</taxon>
        <taxon>Paracraurococcus</taxon>
    </lineage>
</organism>
<sequence>MVALASPAGRALPRPHRGEALLRAPWYEAPGSPGLVLHRYLDEEFVERFRQDLEDRPEANAALSAWRAEDVAGPGLLKLRRPIHRAFHIAACEAVCDRPGLPALGPEHIAAAGLVIRRRTRLGEQGWMLANGLPLGWRPLDGEGDPETWRRLPPHRQGRPPSAYTGEEVRPLHPLLVRDSGGRLRCILFGFLSLGGEALPTAPRSDGPLSGPPPEELPWPFGLVNHPSGPPSWSIEAERQVARGLAAPALAALLRVLVFRFQLGLPEGVAPANDGLWAALDGIAFSRPAPGGLSAMQERTHAATHPLLRDGRPLTLAGWLRRLDGATRDTLIGALSNAAPTASVALPGLAEASLLVPEGHASSLRAALSLRGAAALRQLDGALPVPRFGREDTCVARPFLRVRCEDGCERLAWGGESAPFRVALPFDPDATRPVLIQMPSLADLRRGAARGAAFAIPRDVMAKLSGLRSKDGAAGALKGEMPAESPLGLDFICSFSIPVITLCALILLMIVINLFNLIFWWLPWVIICLPLPR</sequence>